<accession>D8LKH9</accession>
<dbReference type="GO" id="GO:0005634">
    <property type="term" value="C:nucleus"/>
    <property type="evidence" value="ECO:0007669"/>
    <property type="project" value="TreeGrafter"/>
</dbReference>
<dbReference type="OMA" id="AKLYHWA"/>
<reference evidence="4 5" key="1">
    <citation type="journal article" date="2010" name="Nature">
        <title>The Ectocarpus genome and the independent evolution of multicellularity in brown algae.</title>
        <authorList>
            <person name="Cock J.M."/>
            <person name="Sterck L."/>
            <person name="Rouze P."/>
            <person name="Scornet D."/>
            <person name="Allen A.E."/>
            <person name="Amoutzias G."/>
            <person name="Anthouard V."/>
            <person name="Artiguenave F."/>
            <person name="Aury J.M."/>
            <person name="Badger J.H."/>
            <person name="Beszteri B."/>
            <person name="Billiau K."/>
            <person name="Bonnet E."/>
            <person name="Bothwell J.H."/>
            <person name="Bowler C."/>
            <person name="Boyen C."/>
            <person name="Brownlee C."/>
            <person name="Carrano C.J."/>
            <person name="Charrier B."/>
            <person name="Cho G.Y."/>
            <person name="Coelho S.M."/>
            <person name="Collen J."/>
            <person name="Corre E."/>
            <person name="Da Silva C."/>
            <person name="Delage L."/>
            <person name="Delaroque N."/>
            <person name="Dittami S.M."/>
            <person name="Doulbeau S."/>
            <person name="Elias M."/>
            <person name="Farnham G."/>
            <person name="Gachon C.M."/>
            <person name="Gschloessl B."/>
            <person name="Heesch S."/>
            <person name="Jabbari K."/>
            <person name="Jubin C."/>
            <person name="Kawai H."/>
            <person name="Kimura K."/>
            <person name="Kloareg B."/>
            <person name="Kupper F.C."/>
            <person name="Lang D."/>
            <person name="Le Bail A."/>
            <person name="Leblanc C."/>
            <person name="Lerouge P."/>
            <person name="Lohr M."/>
            <person name="Lopez P.J."/>
            <person name="Martens C."/>
            <person name="Maumus F."/>
            <person name="Michel G."/>
            <person name="Miranda-Saavedra D."/>
            <person name="Morales J."/>
            <person name="Moreau H."/>
            <person name="Motomura T."/>
            <person name="Nagasato C."/>
            <person name="Napoli C.A."/>
            <person name="Nelson D.R."/>
            <person name="Nyvall-Collen P."/>
            <person name="Peters A.F."/>
            <person name="Pommier C."/>
            <person name="Potin P."/>
            <person name="Poulain J."/>
            <person name="Quesneville H."/>
            <person name="Read B."/>
            <person name="Rensing S.A."/>
            <person name="Ritter A."/>
            <person name="Rousvoal S."/>
            <person name="Samanta M."/>
            <person name="Samson G."/>
            <person name="Schroeder D.C."/>
            <person name="Segurens B."/>
            <person name="Strittmatter M."/>
            <person name="Tonon T."/>
            <person name="Tregear J.W."/>
            <person name="Valentin K."/>
            <person name="von Dassow P."/>
            <person name="Yamagishi T."/>
            <person name="Van de Peer Y."/>
            <person name="Wincker P."/>
        </authorList>
    </citation>
    <scope>NUCLEOTIDE SEQUENCE [LARGE SCALE GENOMIC DNA]</scope>
    <source>
        <strain evidence="5">Ec32 / CCAP1310/4</strain>
    </source>
</reference>
<keyword evidence="2" id="KW-0472">Membrane</keyword>
<dbReference type="eggNOG" id="KOG3041">
    <property type="taxonomic scope" value="Eukaryota"/>
</dbReference>
<name>D8LKH9_ECTSI</name>
<dbReference type="PROSITE" id="PS00893">
    <property type="entry name" value="NUDIX_BOX"/>
    <property type="match status" value="1"/>
</dbReference>
<dbReference type="GO" id="GO:0019693">
    <property type="term" value="P:ribose phosphate metabolic process"/>
    <property type="evidence" value="ECO:0007669"/>
    <property type="project" value="TreeGrafter"/>
</dbReference>
<evidence type="ECO:0000313" key="5">
    <source>
        <dbReference type="Proteomes" id="UP000002630"/>
    </source>
</evidence>
<evidence type="ECO:0000256" key="1">
    <source>
        <dbReference type="ARBA" id="ARBA00022801"/>
    </source>
</evidence>
<evidence type="ECO:0000313" key="4">
    <source>
        <dbReference type="EMBL" id="CBN74569.1"/>
    </source>
</evidence>
<keyword evidence="2" id="KW-0812">Transmembrane</keyword>
<dbReference type="AlphaFoldDB" id="D8LKH9"/>
<sequence>MSSAGRSSVLSTTNLDTPDFRWVSLRKILWQDPKGNNRVWECAFRNTRKSECDGVAVIVFVSYPVSKKEDEILLISQYRPPVASEVIESPAGLVDAGEDAKEAAERELLEETGFSGKVTSVSPIVPCDPGMTDANMRFVTIEVNGDSEENQNPKARPEDGEFITLRRLPATSMQEGLDEFANAGFQVDARLYAMAVGYTLGRRAAAAGEGVCPRRWLGCAVASSLVGVVVAATLMVVVGGARRGRS</sequence>
<dbReference type="STRING" id="2880.D8LKH9"/>
<feature type="transmembrane region" description="Helical" evidence="2">
    <location>
        <begin position="220"/>
        <end position="241"/>
    </location>
</feature>
<dbReference type="GO" id="GO:0047631">
    <property type="term" value="F:ADP-ribose diphosphatase activity"/>
    <property type="evidence" value="ECO:0007669"/>
    <property type="project" value="TreeGrafter"/>
</dbReference>
<dbReference type="EMBL" id="FN648487">
    <property type="protein sequence ID" value="CBN74569.1"/>
    <property type="molecule type" value="Genomic_DNA"/>
</dbReference>
<dbReference type="CDD" id="cd18888">
    <property type="entry name" value="NUDIX_ADPRase_Nudt5"/>
    <property type="match status" value="1"/>
</dbReference>
<dbReference type="PANTHER" id="PTHR11839:SF1">
    <property type="entry name" value="ADP-SUGAR PYROPHOSPHATASE"/>
    <property type="match status" value="1"/>
</dbReference>
<dbReference type="InterPro" id="IPR000086">
    <property type="entry name" value="NUDIX_hydrolase_dom"/>
</dbReference>
<dbReference type="Pfam" id="PF00293">
    <property type="entry name" value="NUDIX"/>
    <property type="match status" value="1"/>
</dbReference>
<dbReference type="GO" id="GO:0006753">
    <property type="term" value="P:nucleoside phosphate metabolic process"/>
    <property type="evidence" value="ECO:0007669"/>
    <property type="project" value="TreeGrafter"/>
</dbReference>
<dbReference type="SUPFAM" id="SSF55811">
    <property type="entry name" value="Nudix"/>
    <property type="match status" value="1"/>
</dbReference>
<dbReference type="InParanoid" id="D8LKH9"/>
<dbReference type="Proteomes" id="UP000002630">
    <property type="component" value="Linkage Group LG19"/>
</dbReference>
<evidence type="ECO:0000256" key="2">
    <source>
        <dbReference type="SAM" id="Phobius"/>
    </source>
</evidence>
<dbReference type="PROSITE" id="PS51462">
    <property type="entry name" value="NUDIX"/>
    <property type="match status" value="1"/>
</dbReference>
<keyword evidence="5" id="KW-1185">Reference proteome</keyword>
<feature type="domain" description="Nudix hydrolase" evidence="3">
    <location>
        <begin position="50"/>
        <end position="193"/>
    </location>
</feature>
<organism evidence="4 5">
    <name type="scientific">Ectocarpus siliculosus</name>
    <name type="common">Brown alga</name>
    <name type="synonym">Conferva siliculosa</name>
    <dbReference type="NCBI Taxonomy" id="2880"/>
    <lineage>
        <taxon>Eukaryota</taxon>
        <taxon>Sar</taxon>
        <taxon>Stramenopiles</taxon>
        <taxon>Ochrophyta</taxon>
        <taxon>PX clade</taxon>
        <taxon>Phaeophyceae</taxon>
        <taxon>Ectocarpales</taxon>
        <taxon>Ectocarpaceae</taxon>
        <taxon>Ectocarpus</taxon>
    </lineage>
</organism>
<dbReference type="OrthoDB" id="10249920at2759"/>
<dbReference type="InterPro" id="IPR020084">
    <property type="entry name" value="NUDIX_hydrolase_CS"/>
</dbReference>
<dbReference type="InterPro" id="IPR015797">
    <property type="entry name" value="NUDIX_hydrolase-like_dom_sf"/>
</dbReference>
<dbReference type="EMBL" id="FN649744">
    <property type="protein sequence ID" value="CBN74569.1"/>
    <property type="molecule type" value="Genomic_DNA"/>
</dbReference>
<keyword evidence="2" id="KW-1133">Transmembrane helix</keyword>
<proteinExistence type="predicted"/>
<dbReference type="Gene3D" id="3.90.79.10">
    <property type="entry name" value="Nucleoside Triphosphate Pyrophosphohydrolase"/>
    <property type="match status" value="1"/>
</dbReference>
<keyword evidence="1" id="KW-0378">Hydrolase</keyword>
<protein>
    <recommendedName>
        <fullName evidence="3">Nudix hydrolase domain-containing protein</fullName>
    </recommendedName>
</protein>
<evidence type="ECO:0000259" key="3">
    <source>
        <dbReference type="PROSITE" id="PS51462"/>
    </source>
</evidence>
<dbReference type="PANTHER" id="PTHR11839">
    <property type="entry name" value="UDP/ADP-SUGAR PYROPHOSPHATASE"/>
    <property type="match status" value="1"/>
</dbReference>
<gene>
    <name evidence="4" type="ORF">Esi_0030_0080</name>
</gene>